<gene>
    <name evidence="1" type="ORF">ALC62_01325</name>
</gene>
<organism evidence="1 2">
    <name type="scientific">Cyphomyrmex costatus</name>
    <dbReference type="NCBI Taxonomy" id="456900"/>
    <lineage>
        <taxon>Eukaryota</taxon>
        <taxon>Metazoa</taxon>
        <taxon>Ecdysozoa</taxon>
        <taxon>Arthropoda</taxon>
        <taxon>Hexapoda</taxon>
        <taxon>Insecta</taxon>
        <taxon>Pterygota</taxon>
        <taxon>Neoptera</taxon>
        <taxon>Endopterygota</taxon>
        <taxon>Hymenoptera</taxon>
        <taxon>Apocrita</taxon>
        <taxon>Aculeata</taxon>
        <taxon>Formicoidea</taxon>
        <taxon>Formicidae</taxon>
        <taxon>Myrmicinae</taxon>
        <taxon>Cyphomyrmex</taxon>
    </lineage>
</organism>
<proteinExistence type="predicted"/>
<evidence type="ECO:0000313" key="2">
    <source>
        <dbReference type="Proteomes" id="UP000078542"/>
    </source>
</evidence>
<keyword evidence="2" id="KW-1185">Reference proteome</keyword>
<accession>A0A195D5V6</accession>
<evidence type="ECO:0000313" key="1">
    <source>
        <dbReference type="EMBL" id="KYN07814.1"/>
    </source>
</evidence>
<reference evidence="1 2" key="1">
    <citation type="submission" date="2016-03" db="EMBL/GenBank/DDBJ databases">
        <title>Cyphomyrmex costatus WGS genome.</title>
        <authorList>
            <person name="Nygaard S."/>
            <person name="Hu H."/>
            <person name="Boomsma J."/>
            <person name="Zhang G."/>
        </authorList>
    </citation>
    <scope>NUCLEOTIDE SEQUENCE [LARGE SCALE GENOMIC DNA]</scope>
    <source>
        <strain evidence="1">MS0001</strain>
        <tissue evidence="1">Whole body</tissue>
    </source>
</reference>
<protein>
    <submittedName>
        <fullName evidence="1">Uncharacterized protein</fullName>
    </submittedName>
</protein>
<dbReference type="Proteomes" id="UP000078542">
    <property type="component" value="Unassembled WGS sequence"/>
</dbReference>
<dbReference type="EMBL" id="KQ976870">
    <property type="protein sequence ID" value="KYN07814.1"/>
    <property type="molecule type" value="Genomic_DNA"/>
</dbReference>
<dbReference type="AlphaFoldDB" id="A0A195D5V6"/>
<name>A0A195D5V6_9HYME</name>
<sequence length="68" mass="7577">MPSGIETSPPYGRRLWYEITKIAPRALFPRPFACRARVELLQDVLFEAVTVDFAGVSNTDCVCLSTIS</sequence>